<reference evidence="2 3" key="1">
    <citation type="journal article" date="2009" name="Stand. Genomic Sci.">
        <title>Complete genome sequence of Kangiella koreensis type strain (SW-125).</title>
        <authorList>
            <person name="Han C."/>
            <person name="Sikorski J."/>
            <person name="Lapidus A."/>
            <person name="Nolan M."/>
            <person name="Glavina Del Rio T."/>
            <person name="Tice H."/>
            <person name="Cheng J.F."/>
            <person name="Lucas S."/>
            <person name="Chen F."/>
            <person name="Copeland A."/>
            <person name="Ivanova N."/>
            <person name="Mavromatis K."/>
            <person name="Ovchinnikova G."/>
            <person name="Pati A."/>
            <person name="Bruce D."/>
            <person name="Goodwin L."/>
            <person name="Pitluck S."/>
            <person name="Chen A."/>
            <person name="Palaniappan K."/>
            <person name="Land M."/>
            <person name="Hauser L."/>
            <person name="Chang Y.J."/>
            <person name="Jeffries C.D."/>
            <person name="Chain P."/>
            <person name="Saunders E."/>
            <person name="Brettin T."/>
            <person name="Goker M."/>
            <person name="Tindall B.J."/>
            <person name="Bristow J."/>
            <person name="Eisen J.A."/>
            <person name="Markowitz V."/>
            <person name="Hugenholtz P."/>
            <person name="Kyrpides N.C."/>
            <person name="Klenk H.P."/>
            <person name="Detter J.C."/>
        </authorList>
    </citation>
    <scope>NUCLEOTIDE SEQUENCE [LARGE SCALE GENOMIC DNA]</scope>
    <source>
        <strain evidence="3">DSM 16069 / KCTC 12182 / SW-125</strain>
    </source>
</reference>
<dbReference type="EMBL" id="CP001707">
    <property type="protein sequence ID" value="ACV27660.1"/>
    <property type="molecule type" value="Genomic_DNA"/>
</dbReference>
<gene>
    <name evidence="2" type="ordered locus">Kkor_2251</name>
</gene>
<feature type="signal peptide" evidence="1">
    <location>
        <begin position="1"/>
        <end position="25"/>
    </location>
</feature>
<dbReference type="RefSeq" id="WP_015781265.1">
    <property type="nucleotide sequence ID" value="NC_013166.1"/>
</dbReference>
<keyword evidence="1" id="KW-0732">Signal</keyword>
<dbReference type="OrthoDB" id="6194335at2"/>
<dbReference type="InParanoid" id="C7R7X7"/>
<sequence>MKYLKRTALTFGLLPAFLAAPAINAASLDVDVDIELPNVVILYGYTDIDLTMTADQFGPLLDSNCTTDDCSVADTAAQSGVLNNGSVDLAFTNNAAGTNPTITLNNSWGVRSFGYASLQPSIVDNGSDSAVGGLAIEQITTPSASLQTGSVSFDLDLSQITTDSVRASYTITVVGS</sequence>
<name>C7R7X7_KANKD</name>
<dbReference type="STRING" id="523791.Kkor_2251"/>
<organism evidence="2 3">
    <name type="scientific">Kangiella koreensis (strain DSM 16069 / JCM 12317 / KCTC 12182 / SW-125)</name>
    <dbReference type="NCBI Taxonomy" id="523791"/>
    <lineage>
        <taxon>Bacteria</taxon>
        <taxon>Pseudomonadati</taxon>
        <taxon>Pseudomonadota</taxon>
        <taxon>Gammaproteobacteria</taxon>
        <taxon>Kangiellales</taxon>
        <taxon>Kangiellaceae</taxon>
        <taxon>Kangiella</taxon>
    </lineage>
</organism>
<protein>
    <submittedName>
        <fullName evidence="2">Uncharacterized protein</fullName>
    </submittedName>
</protein>
<feature type="chain" id="PRO_5002982219" evidence="1">
    <location>
        <begin position="26"/>
        <end position="176"/>
    </location>
</feature>
<evidence type="ECO:0000256" key="1">
    <source>
        <dbReference type="SAM" id="SignalP"/>
    </source>
</evidence>
<dbReference type="Proteomes" id="UP000001231">
    <property type="component" value="Chromosome"/>
</dbReference>
<dbReference type="KEGG" id="kko:Kkor_2251"/>
<evidence type="ECO:0000313" key="3">
    <source>
        <dbReference type="Proteomes" id="UP000001231"/>
    </source>
</evidence>
<dbReference type="HOGENOM" id="CLU_1523192_0_0_6"/>
<keyword evidence="3" id="KW-1185">Reference proteome</keyword>
<dbReference type="AlphaFoldDB" id="C7R7X7"/>
<proteinExistence type="predicted"/>
<accession>C7R7X7</accession>
<evidence type="ECO:0000313" key="2">
    <source>
        <dbReference type="EMBL" id="ACV27660.1"/>
    </source>
</evidence>